<keyword evidence="4" id="KW-1185">Reference proteome</keyword>
<evidence type="ECO:0000259" key="2">
    <source>
        <dbReference type="Pfam" id="PF00582"/>
    </source>
</evidence>
<comment type="caution">
    <text evidence="3">The sequence shown here is derived from an EMBL/GenBank/DDBJ whole genome shotgun (WGS) entry which is preliminary data.</text>
</comment>
<dbReference type="Gene3D" id="3.40.50.620">
    <property type="entry name" value="HUPs"/>
    <property type="match status" value="2"/>
</dbReference>
<protein>
    <submittedName>
        <fullName evidence="3">Universal stress protein family protein</fullName>
    </submittedName>
</protein>
<proteinExistence type="inferred from homology"/>
<dbReference type="EMBL" id="PDJI01000004">
    <property type="protein sequence ID" value="PFG38592.1"/>
    <property type="molecule type" value="Genomic_DNA"/>
</dbReference>
<dbReference type="RefSeq" id="WP_098482834.1">
    <property type="nucleotide sequence ID" value="NZ_PDJI01000004.1"/>
</dbReference>
<comment type="similarity">
    <text evidence="1">Belongs to the universal stress protein A family.</text>
</comment>
<evidence type="ECO:0000256" key="1">
    <source>
        <dbReference type="ARBA" id="ARBA00008791"/>
    </source>
</evidence>
<accession>A0A2A9EK08</accession>
<dbReference type="InterPro" id="IPR006015">
    <property type="entry name" value="Universal_stress_UspA"/>
</dbReference>
<evidence type="ECO:0000313" key="3">
    <source>
        <dbReference type="EMBL" id="PFG38592.1"/>
    </source>
</evidence>
<organism evidence="3 4">
    <name type="scientific">Georgenia soli</name>
    <dbReference type="NCBI Taxonomy" id="638953"/>
    <lineage>
        <taxon>Bacteria</taxon>
        <taxon>Bacillati</taxon>
        <taxon>Actinomycetota</taxon>
        <taxon>Actinomycetes</taxon>
        <taxon>Micrococcales</taxon>
        <taxon>Bogoriellaceae</taxon>
        <taxon>Georgenia</taxon>
    </lineage>
</organism>
<sequence>MSSAELSAPRPVVAAVDGSAKDEAVVRWAADEAAWRGADLLVLYAFDHVAPLPTAYAAGQRVTGAAQERAARRRPGLAVTTREVLGDATSALLDLTRGASMVVLGCRERGRLTSSVLGSVSRAVVSRGHGTVVVVTGRQELPEAPVTVWLDVGSETAAPLALALAEAARRGTTLRVVHPAAGQRPPESRRADTLLAAAREPFPGVPVEVVETPLDAVEALRDEGARSSLMVLGRPLRGPARGPDSVVQAVLHAAPAVAVVAAPAGGAGTAGGPAPRSAARG</sequence>
<reference evidence="3 4" key="1">
    <citation type="submission" date="2017-10" db="EMBL/GenBank/DDBJ databases">
        <title>Sequencing the genomes of 1000 actinobacteria strains.</title>
        <authorList>
            <person name="Klenk H.-P."/>
        </authorList>
    </citation>
    <scope>NUCLEOTIDE SEQUENCE [LARGE SCALE GENOMIC DNA]</scope>
    <source>
        <strain evidence="3 4">DSM 21838</strain>
    </source>
</reference>
<dbReference type="Proteomes" id="UP000222106">
    <property type="component" value="Unassembled WGS sequence"/>
</dbReference>
<dbReference type="Pfam" id="PF00582">
    <property type="entry name" value="Usp"/>
    <property type="match status" value="1"/>
</dbReference>
<name>A0A2A9EK08_9MICO</name>
<dbReference type="InterPro" id="IPR006016">
    <property type="entry name" value="UspA"/>
</dbReference>
<evidence type="ECO:0000313" key="4">
    <source>
        <dbReference type="Proteomes" id="UP000222106"/>
    </source>
</evidence>
<dbReference type="PRINTS" id="PR01438">
    <property type="entry name" value="UNVRSLSTRESS"/>
</dbReference>
<dbReference type="InterPro" id="IPR014729">
    <property type="entry name" value="Rossmann-like_a/b/a_fold"/>
</dbReference>
<dbReference type="AlphaFoldDB" id="A0A2A9EK08"/>
<dbReference type="SUPFAM" id="SSF52402">
    <property type="entry name" value="Adenine nucleotide alpha hydrolases-like"/>
    <property type="match status" value="2"/>
</dbReference>
<gene>
    <name evidence="3" type="ORF">ATJ97_1075</name>
</gene>
<dbReference type="OrthoDB" id="4931198at2"/>
<feature type="domain" description="UspA" evidence="2">
    <location>
        <begin position="10"/>
        <end position="135"/>
    </location>
</feature>